<reference evidence="2" key="1">
    <citation type="submission" date="2017-02" db="UniProtKB">
        <authorList>
            <consortium name="WormBaseParasite"/>
        </authorList>
    </citation>
    <scope>IDENTIFICATION</scope>
</reference>
<keyword evidence="1" id="KW-1185">Reference proteome</keyword>
<dbReference type="WBParaSite" id="SMUV_0000648001-mRNA-1">
    <property type="protein sequence ID" value="SMUV_0000648001-mRNA-1"/>
    <property type="gene ID" value="SMUV_0000648001"/>
</dbReference>
<dbReference type="Proteomes" id="UP000046393">
    <property type="component" value="Unplaced"/>
</dbReference>
<protein>
    <submittedName>
        <fullName evidence="2">Transmembrane protein</fullName>
    </submittedName>
</protein>
<proteinExistence type="predicted"/>
<dbReference type="AlphaFoldDB" id="A0A0N5APB1"/>
<evidence type="ECO:0000313" key="2">
    <source>
        <dbReference type="WBParaSite" id="SMUV_0000648001-mRNA-1"/>
    </source>
</evidence>
<sequence length="116" mass="13400">MYVERRFLEDSARSDSRRKGVVVVIGKEWEGIEKEWARRREEFSVLACPDICSPLAIVYRETVHYNLAPALLRLIIAHYFTYIIIVLESVLNYGTIEASNNKFAYEFNAAVVVVLD</sequence>
<organism evidence="1 2">
    <name type="scientific">Syphacia muris</name>
    <dbReference type="NCBI Taxonomy" id="451379"/>
    <lineage>
        <taxon>Eukaryota</taxon>
        <taxon>Metazoa</taxon>
        <taxon>Ecdysozoa</taxon>
        <taxon>Nematoda</taxon>
        <taxon>Chromadorea</taxon>
        <taxon>Rhabditida</taxon>
        <taxon>Spirurina</taxon>
        <taxon>Oxyuridomorpha</taxon>
        <taxon>Oxyuroidea</taxon>
        <taxon>Oxyuridae</taxon>
        <taxon>Syphacia</taxon>
    </lineage>
</organism>
<name>A0A0N5APB1_9BILA</name>
<accession>A0A0N5APB1</accession>
<evidence type="ECO:0000313" key="1">
    <source>
        <dbReference type="Proteomes" id="UP000046393"/>
    </source>
</evidence>